<dbReference type="InterPro" id="IPR007800">
    <property type="entry name" value="DUF693"/>
</dbReference>
<dbReference type="PATRIC" id="fig|1432657.3.peg.1806"/>
<sequence length="324" mass="38181">MEPRLLKYDFKIEFYDQPKIYETPKKENETQTEKAKEKSIPKEKPKEKTKTEETEEKKKNTNEPKIILRTIDGIHIDIQISDVYTSYNYICAKQAKLTIWNLPIDFTNNLQSGNIVAIYYKKFAEVKDYDFIMSGYLGTPMSTDYPSGDFSVQLEIHLASKSNYFHRALNPNQFQGMTVENAIKSAFPSRNIINMTYENKKRIINESFCANTPVEFIEKITKKYVQSVRTDIEPKDHTQLIREASLNTTHTECNYIFTNYVPIQTETEKKEETEKNKPIQKDKIQKQKHLQQTQKKRKQKKTQIRTMNLLKIIFSNSYHNKKSL</sequence>
<comment type="caution">
    <text evidence="2">The sequence shown here is derived from an EMBL/GenBank/DDBJ whole genome shotgun (WGS) entry which is preliminary data.</text>
</comment>
<reference evidence="2 3" key="1">
    <citation type="submission" date="2013-12" db="EMBL/GenBank/DDBJ databases">
        <title>Comparative genomics of relapsing fever spirochetes.</title>
        <authorList>
            <person name="Schwan T.G."/>
            <person name="Raffel S.J."/>
            <person name="Porcella S.F."/>
        </authorList>
    </citation>
    <scope>NUCLEOTIDE SEQUENCE [LARGE SCALE GENOMIC DNA]</scope>
    <source>
        <strain evidence="2 3">CR2A</strain>
    </source>
</reference>
<dbReference type="Pfam" id="PF05113">
    <property type="entry name" value="DUF693"/>
    <property type="match status" value="1"/>
</dbReference>
<evidence type="ECO:0000313" key="3">
    <source>
        <dbReference type="Proteomes" id="UP000019148"/>
    </source>
</evidence>
<feature type="region of interest" description="Disordered" evidence="1">
    <location>
        <begin position="21"/>
        <end position="60"/>
    </location>
</feature>
<feature type="region of interest" description="Disordered" evidence="1">
    <location>
        <begin position="267"/>
        <end position="302"/>
    </location>
</feature>
<accession>W6TVT9</accession>
<organism evidence="2 3">
    <name type="scientific">Borrelia duttonii CR2A</name>
    <dbReference type="NCBI Taxonomy" id="1432657"/>
    <lineage>
        <taxon>Bacteria</taxon>
        <taxon>Pseudomonadati</taxon>
        <taxon>Spirochaetota</taxon>
        <taxon>Spirochaetia</taxon>
        <taxon>Spirochaetales</taxon>
        <taxon>Borreliaceae</taxon>
        <taxon>Borrelia</taxon>
    </lineage>
</organism>
<gene>
    <name evidence="2" type="ORF">BDCR2A_01941</name>
</gene>
<dbReference type="AlphaFoldDB" id="W6TVT9"/>
<evidence type="ECO:0000313" key="2">
    <source>
        <dbReference type="EMBL" id="ETZ17141.1"/>
    </source>
</evidence>
<feature type="compositionally biased region" description="Basic and acidic residues" evidence="1">
    <location>
        <begin position="22"/>
        <end position="60"/>
    </location>
</feature>
<evidence type="ECO:0000256" key="1">
    <source>
        <dbReference type="SAM" id="MobiDB-lite"/>
    </source>
</evidence>
<protein>
    <submittedName>
        <fullName evidence="2">Uncharacterized protein</fullName>
    </submittedName>
</protein>
<feature type="compositionally biased region" description="Basic and acidic residues" evidence="1">
    <location>
        <begin position="267"/>
        <end position="285"/>
    </location>
</feature>
<name>W6TVT9_9SPIR</name>
<proteinExistence type="predicted"/>
<feature type="compositionally biased region" description="Basic residues" evidence="1">
    <location>
        <begin position="286"/>
        <end position="302"/>
    </location>
</feature>
<dbReference type="Proteomes" id="UP000019148">
    <property type="component" value="Unassembled WGS sequence"/>
</dbReference>
<dbReference type="EMBL" id="AZIT01000095">
    <property type="protein sequence ID" value="ETZ17141.1"/>
    <property type="molecule type" value="Genomic_DNA"/>
</dbReference>